<evidence type="ECO:0000256" key="11">
    <source>
        <dbReference type="ARBA" id="ARBA00023136"/>
    </source>
</evidence>
<dbReference type="InterPro" id="IPR036097">
    <property type="entry name" value="HisK_dim/P_sf"/>
</dbReference>
<keyword evidence="11 12" id="KW-0472">Membrane</keyword>
<keyword evidence="6 15" id="KW-0808">Transferase</keyword>
<evidence type="ECO:0000256" key="12">
    <source>
        <dbReference type="SAM" id="Phobius"/>
    </source>
</evidence>
<dbReference type="InterPro" id="IPR003660">
    <property type="entry name" value="HAMP_dom"/>
</dbReference>
<dbReference type="Gene3D" id="3.30.565.10">
    <property type="entry name" value="Histidine kinase-like ATPase, C-terminal domain"/>
    <property type="match status" value="1"/>
</dbReference>
<dbReference type="SUPFAM" id="SSF55874">
    <property type="entry name" value="ATPase domain of HSP90 chaperone/DNA topoisomerase II/histidine kinase"/>
    <property type="match status" value="1"/>
</dbReference>
<dbReference type="InterPro" id="IPR005467">
    <property type="entry name" value="His_kinase_dom"/>
</dbReference>
<evidence type="ECO:0000256" key="7">
    <source>
        <dbReference type="ARBA" id="ARBA00022692"/>
    </source>
</evidence>
<dbReference type="Gene3D" id="3.30.450.20">
    <property type="entry name" value="PAS domain"/>
    <property type="match status" value="1"/>
</dbReference>
<evidence type="ECO:0000313" key="16">
    <source>
        <dbReference type="Proteomes" id="UP000604481"/>
    </source>
</evidence>
<comment type="subcellular location">
    <subcellularLocation>
        <location evidence="2">Cell membrane</location>
        <topology evidence="2">Multi-pass membrane protein</topology>
    </subcellularLocation>
</comment>
<evidence type="ECO:0000313" key="15">
    <source>
        <dbReference type="EMBL" id="MBE9608368.1"/>
    </source>
</evidence>
<dbReference type="GO" id="GO:0000155">
    <property type="term" value="F:phosphorelay sensor kinase activity"/>
    <property type="evidence" value="ECO:0007669"/>
    <property type="project" value="InterPro"/>
</dbReference>
<keyword evidence="7 12" id="KW-0812">Transmembrane</keyword>
<dbReference type="Proteomes" id="UP000604481">
    <property type="component" value="Unassembled WGS sequence"/>
</dbReference>
<dbReference type="Pfam" id="PF00512">
    <property type="entry name" value="HisKA"/>
    <property type="match status" value="1"/>
</dbReference>
<evidence type="ECO:0000256" key="3">
    <source>
        <dbReference type="ARBA" id="ARBA00012438"/>
    </source>
</evidence>
<dbReference type="Gene3D" id="1.10.287.130">
    <property type="match status" value="1"/>
</dbReference>
<evidence type="ECO:0000256" key="9">
    <source>
        <dbReference type="ARBA" id="ARBA00022989"/>
    </source>
</evidence>
<dbReference type="PROSITE" id="PS50885">
    <property type="entry name" value="HAMP"/>
    <property type="match status" value="1"/>
</dbReference>
<evidence type="ECO:0000259" key="13">
    <source>
        <dbReference type="PROSITE" id="PS50109"/>
    </source>
</evidence>
<dbReference type="SMART" id="SM00388">
    <property type="entry name" value="HisKA"/>
    <property type="match status" value="1"/>
</dbReference>
<dbReference type="NCBIfam" id="NF008312">
    <property type="entry name" value="PRK11100.1"/>
    <property type="match status" value="1"/>
</dbReference>
<dbReference type="PANTHER" id="PTHR45436">
    <property type="entry name" value="SENSOR HISTIDINE KINASE YKOH"/>
    <property type="match status" value="1"/>
</dbReference>
<dbReference type="GO" id="GO:0005886">
    <property type="term" value="C:plasma membrane"/>
    <property type="evidence" value="ECO:0007669"/>
    <property type="project" value="UniProtKB-SubCell"/>
</dbReference>
<dbReference type="CDD" id="cd00082">
    <property type="entry name" value="HisKA"/>
    <property type="match status" value="1"/>
</dbReference>
<comment type="caution">
    <text evidence="15">The sequence shown here is derived from an EMBL/GenBank/DDBJ whole genome shotgun (WGS) entry which is preliminary data.</text>
</comment>
<feature type="domain" description="HAMP" evidence="14">
    <location>
        <begin position="204"/>
        <end position="256"/>
    </location>
</feature>
<dbReference type="Pfam" id="PF02518">
    <property type="entry name" value="HATPase_c"/>
    <property type="match status" value="1"/>
</dbReference>
<evidence type="ECO:0000256" key="4">
    <source>
        <dbReference type="ARBA" id="ARBA00022475"/>
    </source>
</evidence>
<evidence type="ECO:0000256" key="10">
    <source>
        <dbReference type="ARBA" id="ARBA00023012"/>
    </source>
</evidence>
<dbReference type="InterPro" id="IPR036890">
    <property type="entry name" value="HATPase_C_sf"/>
</dbReference>
<keyword evidence="5" id="KW-0597">Phosphoprotein</keyword>
<dbReference type="SMART" id="SM00387">
    <property type="entry name" value="HATPase_c"/>
    <property type="match status" value="1"/>
</dbReference>
<dbReference type="InterPro" id="IPR029151">
    <property type="entry name" value="Sensor-like_sf"/>
</dbReference>
<proteinExistence type="predicted"/>
<dbReference type="InterPro" id="IPR050428">
    <property type="entry name" value="TCS_sensor_his_kinase"/>
</dbReference>
<dbReference type="PRINTS" id="PR00344">
    <property type="entry name" value="BCTRLSENSOR"/>
</dbReference>
<dbReference type="SUPFAM" id="SSF103190">
    <property type="entry name" value="Sensory domain-like"/>
    <property type="match status" value="1"/>
</dbReference>
<evidence type="ECO:0000259" key="14">
    <source>
        <dbReference type="PROSITE" id="PS50885"/>
    </source>
</evidence>
<gene>
    <name evidence="15" type="primary">creC</name>
    <name evidence="15" type="ORF">INR99_03305</name>
</gene>
<dbReference type="InterPro" id="IPR004358">
    <property type="entry name" value="Sig_transdc_His_kin-like_C"/>
</dbReference>
<evidence type="ECO:0000256" key="8">
    <source>
        <dbReference type="ARBA" id="ARBA00022777"/>
    </source>
</evidence>
<organism evidence="15 16">
    <name type="scientific">Chitinilyticum piscinae</name>
    <dbReference type="NCBI Taxonomy" id="2866724"/>
    <lineage>
        <taxon>Bacteria</taxon>
        <taxon>Pseudomonadati</taxon>
        <taxon>Pseudomonadota</taxon>
        <taxon>Betaproteobacteria</taxon>
        <taxon>Neisseriales</taxon>
        <taxon>Chitinibacteraceae</taxon>
        <taxon>Chitinilyticum</taxon>
    </lineage>
</organism>
<keyword evidence="8 15" id="KW-0418">Kinase</keyword>
<evidence type="ECO:0000256" key="6">
    <source>
        <dbReference type="ARBA" id="ARBA00022679"/>
    </source>
</evidence>
<dbReference type="Gene3D" id="6.10.340.10">
    <property type="match status" value="1"/>
</dbReference>
<sequence length="473" mass="51487">MRFSLRIFLGYFLLVALLAVLLLRLVGDEIKPAVRQSTEEVLIDTANLLAEAVQADFVAGQLSDSRFAAALQAFAARDPEANVWGVKRDRTFLRVTITDAKGLVLLDSAGQAVGQDYSQWRDVYRTLRGQYGARSTRADPNDELSTVMHVAAPIRDGNKIVGVLTVARPNWAMQPYIERSEGKLWRAGALLLAVGLLLGAGFSWWLSRGITKLTDFAHDVGAGKPVAVPHFVANRELTTLAQALGEMREKLEGKAYVENYVHALTHELKSPLAGIRASAELLDEDLDATDHARFVGHICTETARMQQIVDYLLQLATLEARRSLHEPQALALGELVDGVLQALAPQSGHCVIEHAPWPDDHVMGERFLLEQAIRNLLQNALDFTPAGGRLHIAITQAGNGLELSIFNEGEAIPDYALPRLFERFYSLPRPATGQKSTGLGLALTQAIATLHGGSITLANSPGGVTARLRLPLA</sequence>
<keyword evidence="4" id="KW-1003">Cell membrane</keyword>
<name>A0A8J7K7N9_9NEIS</name>
<feature type="transmembrane region" description="Helical" evidence="12">
    <location>
        <begin position="184"/>
        <end position="206"/>
    </location>
</feature>
<dbReference type="PROSITE" id="PS50109">
    <property type="entry name" value="HIS_KIN"/>
    <property type="match status" value="1"/>
</dbReference>
<keyword evidence="10" id="KW-0902">Two-component regulatory system</keyword>
<keyword evidence="16" id="KW-1185">Reference proteome</keyword>
<protein>
    <recommendedName>
        <fullName evidence="3">histidine kinase</fullName>
        <ecNumber evidence="3">2.7.13.3</ecNumber>
    </recommendedName>
</protein>
<dbReference type="AlphaFoldDB" id="A0A8J7K7N9"/>
<reference evidence="15 16" key="1">
    <citation type="submission" date="2020-10" db="EMBL/GenBank/DDBJ databases">
        <title>The genome sequence of Chitinilyticum litopenaei 4Y14.</title>
        <authorList>
            <person name="Liu Y."/>
        </authorList>
    </citation>
    <scope>NUCLEOTIDE SEQUENCE [LARGE SCALE GENOMIC DNA]</scope>
    <source>
        <strain evidence="15 16">4Y14</strain>
    </source>
</reference>
<dbReference type="InterPro" id="IPR003594">
    <property type="entry name" value="HATPase_dom"/>
</dbReference>
<evidence type="ECO:0000256" key="2">
    <source>
        <dbReference type="ARBA" id="ARBA00004651"/>
    </source>
</evidence>
<keyword evidence="9 12" id="KW-1133">Transmembrane helix</keyword>
<dbReference type="InterPro" id="IPR003661">
    <property type="entry name" value="HisK_dim/P_dom"/>
</dbReference>
<comment type="catalytic activity">
    <reaction evidence="1">
        <text>ATP + protein L-histidine = ADP + protein N-phospho-L-histidine.</text>
        <dbReference type="EC" id="2.7.13.3"/>
    </reaction>
</comment>
<dbReference type="RefSeq" id="WP_194114858.1">
    <property type="nucleotide sequence ID" value="NZ_JADFUA010000001.1"/>
</dbReference>
<dbReference type="EMBL" id="JADFUA010000001">
    <property type="protein sequence ID" value="MBE9608368.1"/>
    <property type="molecule type" value="Genomic_DNA"/>
</dbReference>
<evidence type="ECO:0000256" key="5">
    <source>
        <dbReference type="ARBA" id="ARBA00022553"/>
    </source>
</evidence>
<feature type="domain" description="Histidine kinase" evidence="13">
    <location>
        <begin position="263"/>
        <end position="473"/>
    </location>
</feature>
<evidence type="ECO:0000256" key="1">
    <source>
        <dbReference type="ARBA" id="ARBA00000085"/>
    </source>
</evidence>
<dbReference type="PANTHER" id="PTHR45436:SF10">
    <property type="entry name" value="HISTIDINE KINASE"/>
    <property type="match status" value="1"/>
</dbReference>
<accession>A0A8J7K7N9</accession>
<dbReference type="EC" id="2.7.13.3" evidence="3"/>
<dbReference type="SUPFAM" id="SSF47384">
    <property type="entry name" value="Homodimeric domain of signal transducing histidine kinase"/>
    <property type="match status" value="1"/>
</dbReference>